<evidence type="ECO:0000313" key="2">
    <source>
        <dbReference type="EMBL" id="CAB4879947.1"/>
    </source>
</evidence>
<feature type="domain" description="DinB-like" evidence="1">
    <location>
        <begin position="9"/>
        <end position="147"/>
    </location>
</feature>
<dbReference type="Pfam" id="PF12867">
    <property type="entry name" value="DinB_2"/>
    <property type="match status" value="1"/>
</dbReference>
<dbReference type="SUPFAM" id="SSF109854">
    <property type="entry name" value="DinB/YfiT-like putative metalloenzymes"/>
    <property type="match status" value="1"/>
</dbReference>
<proteinExistence type="predicted"/>
<reference evidence="2" key="1">
    <citation type="submission" date="2020-05" db="EMBL/GenBank/DDBJ databases">
        <authorList>
            <person name="Chiriac C."/>
            <person name="Salcher M."/>
            <person name="Ghai R."/>
            <person name="Kavagutti S V."/>
        </authorList>
    </citation>
    <scope>NUCLEOTIDE SEQUENCE</scope>
</reference>
<gene>
    <name evidence="2" type="ORF">UFOPK3461_00865</name>
</gene>
<evidence type="ECO:0000259" key="1">
    <source>
        <dbReference type="Pfam" id="PF12867"/>
    </source>
</evidence>
<dbReference type="EMBL" id="CAFBLW010000085">
    <property type="protein sequence ID" value="CAB4879947.1"/>
    <property type="molecule type" value="Genomic_DNA"/>
</dbReference>
<organism evidence="2">
    <name type="scientific">freshwater metagenome</name>
    <dbReference type="NCBI Taxonomy" id="449393"/>
    <lineage>
        <taxon>unclassified sequences</taxon>
        <taxon>metagenomes</taxon>
        <taxon>ecological metagenomes</taxon>
    </lineage>
</organism>
<dbReference type="InterPro" id="IPR034660">
    <property type="entry name" value="DinB/YfiT-like"/>
</dbReference>
<accession>A0A6J7E9W7</accession>
<sequence>MSLKDDIAAFESATQYFLNLVVAVQPDQLDIKHENGWSARQIIHHVADSEVQSYVRLRRLMAEPEGTTIQGYDEGAWAANEHLGYEKFDVKNSIAAYAAVRASTADVLKTLSESDLERWGEHTEKGRITVQDWLNSYVAHPKDHGDQLVRALKGQE</sequence>
<dbReference type="InterPro" id="IPR024775">
    <property type="entry name" value="DinB-like"/>
</dbReference>
<protein>
    <submittedName>
        <fullName evidence="2">Unannotated protein</fullName>
    </submittedName>
</protein>
<dbReference type="Gene3D" id="1.20.120.450">
    <property type="entry name" value="dinb family like domain"/>
    <property type="match status" value="1"/>
</dbReference>
<dbReference type="AlphaFoldDB" id="A0A6J7E9W7"/>
<name>A0A6J7E9W7_9ZZZZ</name>